<dbReference type="Proteomes" id="UP000324222">
    <property type="component" value="Unassembled WGS sequence"/>
</dbReference>
<sequence>MALKGLRSSRKRPTGRRHLETSCNVVISYHYCCKTRESAKSCGVPVSPQHTPMICLPSNK</sequence>
<comment type="caution">
    <text evidence="1">The sequence shown here is derived from an EMBL/GenBank/DDBJ whole genome shotgun (WGS) entry which is preliminary data.</text>
</comment>
<name>A0A5B7JS53_PORTR</name>
<reference evidence="1 2" key="1">
    <citation type="submission" date="2019-05" db="EMBL/GenBank/DDBJ databases">
        <title>Another draft genome of Portunus trituberculatus and its Hox gene families provides insights of decapod evolution.</title>
        <authorList>
            <person name="Jeong J.-H."/>
            <person name="Song I."/>
            <person name="Kim S."/>
            <person name="Choi T."/>
            <person name="Kim D."/>
            <person name="Ryu S."/>
            <person name="Kim W."/>
        </authorList>
    </citation>
    <scope>NUCLEOTIDE SEQUENCE [LARGE SCALE GENOMIC DNA]</scope>
    <source>
        <tissue evidence="1">Muscle</tissue>
    </source>
</reference>
<dbReference type="AlphaFoldDB" id="A0A5B7JS53"/>
<dbReference type="EMBL" id="VSRR010110887">
    <property type="protein sequence ID" value="MPC97659.1"/>
    <property type="molecule type" value="Genomic_DNA"/>
</dbReference>
<gene>
    <name evidence="1" type="ORF">E2C01_092983</name>
</gene>
<evidence type="ECO:0000313" key="2">
    <source>
        <dbReference type="Proteomes" id="UP000324222"/>
    </source>
</evidence>
<organism evidence="1 2">
    <name type="scientific">Portunus trituberculatus</name>
    <name type="common">Swimming crab</name>
    <name type="synonym">Neptunus trituberculatus</name>
    <dbReference type="NCBI Taxonomy" id="210409"/>
    <lineage>
        <taxon>Eukaryota</taxon>
        <taxon>Metazoa</taxon>
        <taxon>Ecdysozoa</taxon>
        <taxon>Arthropoda</taxon>
        <taxon>Crustacea</taxon>
        <taxon>Multicrustacea</taxon>
        <taxon>Malacostraca</taxon>
        <taxon>Eumalacostraca</taxon>
        <taxon>Eucarida</taxon>
        <taxon>Decapoda</taxon>
        <taxon>Pleocyemata</taxon>
        <taxon>Brachyura</taxon>
        <taxon>Eubrachyura</taxon>
        <taxon>Portunoidea</taxon>
        <taxon>Portunidae</taxon>
        <taxon>Portuninae</taxon>
        <taxon>Portunus</taxon>
    </lineage>
</organism>
<protein>
    <submittedName>
        <fullName evidence="1">Uncharacterized protein</fullName>
    </submittedName>
</protein>
<keyword evidence="2" id="KW-1185">Reference proteome</keyword>
<evidence type="ECO:0000313" key="1">
    <source>
        <dbReference type="EMBL" id="MPC97659.1"/>
    </source>
</evidence>
<proteinExistence type="predicted"/>
<accession>A0A5B7JS53</accession>